<gene>
    <name evidence="1" type="ORF">CSSPJE1EN2_LOCUS10547</name>
</gene>
<dbReference type="InterPro" id="IPR008914">
    <property type="entry name" value="PEBP"/>
</dbReference>
<protein>
    <recommendedName>
        <fullName evidence="3">Phosphatidylethanolamine-binding protein</fullName>
    </recommendedName>
</protein>
<evidence type="ECO:0000313" key="1">
    <source>
        <dbReference type="EMBL" id="CAK9867552.1"/>
    </source>
</evidence>
<proteinExistence type="predicted"/>
<organism evidence="1 2">
    <name type="scientific">Sphagnum jensenii</name>
    <dbReference type="NCBI Taxonomy" id="128206"/>
    <lineage>
        <taxon>Eukaryota</taxon>
        <taxon>Viridiplantae</taxon>
        <taxon>Streptophyta</taxon>
        <taxon>Embryophyta</taxon>
        <taxon>Bryophyta</taxon>
        <taxon>Sphagnophytina</taxon>
        <taxon>Sphagnopsida</taxon>
        <taxon>Sphagnales</taxon>
        <taxon>Sphagnaceae</taxon>
        <taxon>Sphagnum</taxon>
    </lineage>
</organism>
<dbReference type="Gene3D" id="3.90.280.10">
    <property type="entry name" value="PEBP-like"/>
    <property type="match status" value="1"/>
</dbReference>
<dbReference type="SUPFAM" id="SSF49777">
    <property type="entry name" value="PEBP-like"/>
    <property type="match status" value="1"/>
</dbReference>
<keyword evidence="2" id="KW-1185">Reference proteome</keyword>
<dbReference type="Pfam" id="PF01161">
    <property type="entry name" value="PBP"/>
    <property type="match status" value="1"/>
</dbReference>
<reference evidence="1" key="1">
    <citation type="submission" date="2024-03" db="EMBL/GenBank/DDBJ databases">
        <authorList>
            <consortium name="ELIXIR-Norway"/>
            <consortium name="Elixir Norway"/>
        </authorList>
    </citation>
    <scope>NUCLEOTIDE SEQUENCE</scope>
</reference>
<evidence type="ECO:0000313" key="2">
    <source>
        <dbReference type="Proteomes" id="UP001497522"/>
    </source>
</evidence>
<dbReference type="Proteomes" id="UP001497522">
    <property type="component" value="Chromosome 17"/>
</dbReference>
<dbReference type="PANTHER" id="PTHR11362:SF82">
    <property type="entry name" value="PHOSPHATIDYLETHANOLAMINE-BINDING PROTEIN 4"/>
    <property type="match status" value="1"/>
</dbReference>
<accession>A0ABP1AYI7</accession>
<name>A0ABP1AYI7_9BRYO</name>
<dbReference type="EMBL" id="OZ023718">
    <property type="protein sequence ID" value="CAK9867552.1"/>
    <property type="molecule type" value="Genomic_DNA"/>
</dbReference>
<dbReference type="InterPro" id="IPR036610">
    <property type="entry name" value="PEBP-like_sf"/>
</dbReference>
<evidence type="ECO:0008006" key="3">
    <source>
        <dbReference type="Google" id="ProtNLM"/>
    </source>
</evidence>
<sequence>MGFMIPAVMKKKLRPSFGTLRFMVVLIAAVVPAFFASHGNAQCLNPSPELVFYRGGIIPDVIPSVPCEFQQLKIYYPDVEPFLFPVSFNESLFQKQTWAAPHVEVFGDGEFPFTGCYTLLMVDPDFPSPTNRSICEVILWMVTNIPWDLSIFSEITTANVVLPYIPLTIIAGRHRYTLLLYEQTNCSFYPPAPGRILFCLEAFVSLYGLIGPVAGIYFGATAG</sequence>
<dbReference type="CDD" id="cd00866">
    <property type="entry name" value="PEBP_euk"/>
    <property type="match status" value="1"/>
</dbReference>
<dbReference type="InterPro" id="IPR035810">
    <property type="entry name" value="PEBP_euk"/>
</dbReference>
<dbReference type="PANTHER" id="PTHR11362">
    <property type="entry name" value="PHOSPHATIDYLETHANOLAMINE-BINDING PROTEIN"/>
    <property type="match status" value="1"/>
</dbReference>